<dbReference type="AlphaFoldDB" id="A0A1V1P9A3"/>
<proteinExistence type="predicted"/>
<dbReference type="Gene3D" id="3.40.50.10540">
    <property type="entry name" value="Crotonobetainyl-coa:carnitine coa-transferase, domain 1"/>
    <property type="match status" value="1"/>
</dbReference>
<protein>
    <submittedName>
        <fullName evidence="1">Alpha-methylacyl-CoA racemase</fullName>
    </submittedName>
</protein>
<gene>
    <name evidence="1" type="ORF">OMM_02517</name>
</gene>
<dbReference type="GO" id="GO:0003824">
    <property type="term" value="F:catalytic activity"/>
    <property type="evidence" value="ECO:0007669"/>
    <property type="project" value="InterPro"/>
</dbReference>
<dbReference type="InterPro" id="IPR003673">
    <property type="entry name" value="CoA-Trfase_fam_III"/>
</dbReference>
<dbReference type="Pfam" id="PF02515">
    <property type="entry name" value="CoA_transf_3"/>
    <property type="match status" value="1"/>
</dbReference>
<dbReference type="InterPro" id="IPR044855">
    <property type="entry name" value="CoA-Trfase_III_dom3_sf"/>
</dbReference>
<dbReference type="EMBL" id="ATBP01000275">
    <property type="protein sequence ID" value="ETR71390.1"/>
    <property type="molecule type" value="Genomic_DNA"/>
</dbReference>
<dbReference type="Proteomes" id="UP000189670">
    <property type="component" value="Unassembled WGS sequence"/>
</dbReference>
<reference evidence="2" key="1">
    <citation type="submission" date="2012-11" db="EMBL/GenBank/DDBJ databases">
        <authorList>
            <person name="Lucero-Rivera Y.E."/>
            <person name="Tovar-Ramirez D."/>
        </authorList>
    </citation>
    <scope>NUCLEOTIDE SEQUENCE [LARGE SCALE GENOMIC DNA]</scope>
    <source>
        <strain evidence="2">Araruama</strain>
    </source>
</reference>
<evidence type="ECO:0000313" key="1">
    <source>
        <dbReference type="EMBL" id="ETR71390.1"/>
    </source>
</evidence>
<dbReference type="InterPro" id="IPR023606">
    <property type="entry name" value="CoA-Trfase_III_dom_1_sf"/>
</dbReference>
<dbReference type="PANTHER" id="PTHR48228:SF5">
    <property type="entry name" value="ALPHA-METHYLACYL-COA RACEMASE"/>
    <property type="match status" value="1"/>
</dbReference>
<evidence type="ECO:0000313" key="2">
    <source>
        <dbReference type="Proteomes" id="UP000189670"/>
    </source>
</evidence>
<organism evidence="1 2">
    <name type="scientific">Candidatus Magnetoglobus multicellularis str. Araruama</name>
    <dbReference type="NCBI Taxonomy" id="890399"/>
    <lineage>
        <taxon>Bacteria</taxon>
        <taxon>Pseudomonadati</taxon>
        <taxon>Thermodesulfobacteriota</taxon>
        <taxon>Desulfobacteria</taxon>
        <taxon>Desulfobacterales</taxon>
        <taxon>Desulfobacteraceae</taxon>
        <taxon>Candidatus Magnetoglobus</taxon>
    </lineage>
</organism>
<accession>A0A1V1P9A3</accession>
<dbReference type="Gene3D" id="3.30.1540.10">
    <property type="entry name" value="formyl-coa transferase, domain 3"/>
    <property type="match status" value="1"/>
</dbReference>
<dbReference type="SUPFAM" id="SSF89796">
    <property type="entry name" value="CoA-transferase family III (CaiB/BaiF)"/>
    <property type="match status" value="1"/>
</dbReference>
<sequence length="292" mass="32786">MTNRLGIDYDTVKAINPKIIYCSVTGFGQTGKFRNQAGHDINYLSLAGILDVIGEPDRPPAIPGIQMADIAGGGMNAAIGILLALFARERTGIGQYIDISMTDTMVSFLTVSQHMHNLLGQAPVRGDSLLSHHYAFYNTYETSDHRYIAIGALENRFWSVLCNHLGKPEFIPLQFDETRRVEMIDTLRDIFRRKTLDEWDTELSQLDVCYAPIHTFEEVFDHPFFKDREMIVPIQDSEGKLQKAIGVPAKLSETPGNVRTPPVRFGENTDEILTELGYSQADIQDYRDSGVI</sequence>
<dbReference type="InterPro" id="IPR050509">
    <property type="entry name" value="CoA-transferase_III"/>
</dbReference>
<comment type="caution">
    <text evidence="1">The sequence shown here is derived from an EMBL/GenBank/DDBJ whole genome shotgun (WGS) entry which is preliminary data.</text>
</comment>
<name>A0A1V1P9A3_9BACT</name>
<dbReference type="PANTHER" id="PTHR48228">
    <property type="entry name" value="SUCCINYL-COA--D-CITRAMALATE COA-TRANSFERASE"/>
    <property type="match status" value="1"/>
</dbReference>